<dbReference type="InterPro" id="IPR000160">
    <property type="entry name" value="GGDEF_dom"/>
</dbReference>
<dbReference type="InterPro" id="IPR052155">
    <property type="entry name" value="Biofilm_reg_signaling"/>
</dbReference>
<reference evidence="5" key="1">
    <citation type="submission" date="2014-05" db="EMBL/GenBank/DDBJ databases">
        <authorList>
            <person name="Kube M."/>
        </authorList>
    </citation>
    <scope>NUCLEOTIDE SEQUENCE [LARGE SCALE GENOMIC DNA]</scope>
</reference>
<dbReference type="SUPFAM" id="SSF55785">
    <property type="entry name" value="PYP-like sensor domain (PAS domain)"/>
    <property type="match status" value="2"/>
</dbReference>
<dbReference type="InterPro" id="IPR043128">
    <property type="entry name" value="Rev_trsase/Diguanyl_cyclase"/>
</dbReference>
<evidence type="ECO:0000259" key="2">
    <source>
        <dbReference type="PROSITE" id="PS50113"/>
    </source>
</evidence>
<dbReference type="AlphaFoldDB" id="A0A061AA63"/>
<evidence type="ECO:0000259" key="3">
    <source>
        <dbReference type="PROSITE" id="PS50887"/>
    </source>
</evidence>
<dbReference type="OrthoDB" id="384661at2"/>
<feature type="domain" description="GGDEF" evidence="3">
    <location>
        <begin position="292"/>
        <end position="418"/>
    </location>
</feature>
<gene>
    <name evidence="4" type="ORF">Aocu_07170</name>
</gene>
<name>A0A061AA63_9MOLU</name>
<dbReference type="PANTHER" id="PTHR44757">
    <property type="entry name" value="DIGUANYLATE CYCLASE DGCP"/>
    <property type="match status" value="1"/>
</dbReference>
<dbReference type="RefSeq" id="WP_045749295.1">
    <property type="nucleotide sequence ID" value="NZ_FUZK01000001.1"/>
</dbReference>
<protein>
    <submittedName>
        <fullName evidence="4">Diguanylate cyclase with PAS/PAC sensor</fullName>
    </submittedName>
</protein>
<feature type="domain" description="PAS" evidence="1">
    <location>
        <begin position="138"/>
        <end position="208"/>
    </location>
</feature>
<evidence type="ECO:0000313" key="5">
    <source>
        <dbReference type="Proteomes" id="UP000032434"/>
    </source>
</evidence>
<dbReference type="Pfam" id="PF00990">
    <property type="entry name" value="GGDEF"/>
    <property type="match status" value="1"/>
</dbReference>
<dbReference type="Gene3D" id="3.30.450.20">
    <property type="entry name" value="PAS domain"/>
    <property type="match status" value="2"/>
</dbReference>
<dbReference type="InterPro" id="IPR013655">
    <property type="entry name" value="PAS_fold_3"/>
</dbReference>
<dbReference type="CDD" id="cd01949">
    <property type="entry name" value="GGDEF"/>
    <property type="match status" value="1"/>
</dbReference>
<dbReference type="Proteomes" id="UP000032434">
    <property type="component" value="Chromosome 1"/>
</dbReference>
<dbReference type="SMART" id="SM00086">
    <property type="entry name" value="PAC"/>
    <property type="match status" value="2"/>
</dbReference>
<dbReference type="HOGENOM" id="CLU_000445_11_4_14"/>
<dbReference type="SMART" id="SM00091">
    <property type="entry name" value="PAS"/>
    <property type="match status" value="2"/>
</dbReference>
<dbReference type="EMBL" id="LK028559">
    <property type="protein sequence ID" value="CDR30790.1"/>
    <property type="molecule type" value="Genomic_DNA"/>
</dbReference>
<dbReference type="PROSITE" id="PS50887">
    <property type="entry name" value="GGDEF"/>
    <property type="match status" value="1"/>
</dbReference>
<feature type="domain" description="PAC" evidence="2">
    <location>
        <begin position="84"/>
        <end position="137"/>
    </location>
</feature>
<dbReference type="InterPro" id="IPR035965">
    <property type="entry name" value="PAS-like_dom_sf"/>
</dbReference>
<dbReference type="GO" id="GO:0006355">
    <property type="term" value="P:regulation of DNA-templated transcription"/>
    <property type="evidence" value="ECO:0007669"/>
    <property type="project" value="InterPro"/>
</dbReference>
<dbReference type="SUPFAM" id="SSF55073">
    <property type="entry name" value="Nucleotide cyclase"/>
    <property type="match status" value="1"/>
</dbReference>
<dbReference type="PANTHER" id="PTHR44757:SF2">
    <property type="entry name" value="BIOFILM ARCHITECTURE MAINTENANCE PROTEIN MBAA"/>
    <property type="match status" value="1"/>
</dbReference>
<keyword evidence="5" id="KW-1185">Reference proteome</keyword>
<dbReference type="CDD" id="cd00130">
    <property type="entry name" value="PAS"/>
    <property type="match status" value="2"/>
</dbReference>
<evidence type="ECO:0000313" key="4">
    <source>
        <dbReference type="EMBL" id="CDR30790.1"/>
    </source>
</evidence>
<dbReference type="PATRIC" id="fig|35623.3.peg.717"/>
<dbReference type="Pfam" id="PF08447">
    <property type="entry name" value="PAS_3"/>
    <property type="match status" value="1"/>
</dbReference>
<dbReference type="NCBIfam" id="TIGR00229">
    <property type="entry name" value="sensory_box"/>
    <property type="match status" value="2"/>
</dbReference>
<evidence type="ECO:0000259" key="1">
    <source>
        <dbReference type="PROSITE" id="PS50112"/>
    </source>
</evidence>
<dbReference type="InterPro" id="IPR000700">
    <property type="entry name" value="PAS-assoc_C"/>
</dbReference>
<dbReference type="KEGG" id="aoc:Aocu_07170"/>
<dbReference type="InterPro" id="IPR001610">
    <property type="entry name" value="PAC"/>
</dbReference>
<dbReference type="PROSITE" id="PS50112">
    <property type="entry name" value="PAS"/>
    <property type="match status" value="1"/>
</dbReference>
<sequence length="418" mass="49594">MNQKMIDDTLASLLIEAVGAATWYWNISTNEVKINQRWAEFLGYTLEELDPMTFDKWKSCVHPDDLSKALLELSDIQNTKKEAFNFEIRLRHKNGHYLWVSDRGKIVSYDYFGNPSLVIGLFFDIDEKRRITEDLRKSELNLRQILENTKDIIYRIDLEGRFTFLSKSWEEHLGHPINEVLNKSFEPYIHPDDLNKVNDFFERIQKYSNYQEIKGYRVRDKNGVYKYFETNGQPIIENNQTIGYSGIAKDISELLDKERKIEYLIYHDNLTDFKNRHFFDQKIHEINRIENYPLCIISCDLNDLKNVNDTLGHHKGDQMIVKAAEIIRRHMPNKEYLIRTGGDEFLIFLPNTEEETAYNIRESIKKDIETVSTNEFPLSIAYGYYVKKTYTEDIREDIKMSDKLMYQNKNKYKTIKSS</sequence>
<dbReference type="Pfam" id="PF00989">
    <property type="entry name" value="PAS"/>
    <property type="match status" value="1"/>
</dbReference>
<organism evidence="4 5">
    <name type="scientific">Acholeplasma oculi</name>
    <dbReference type="NCBI Taxonomy" id="35623"/>
    <lineage>
        <taxon>Bacteria</taxon>
        <taxon>Bacillati</taxon>
        <taxon>Mycoplasmatota</taxon>
        <taxon>Mollicutes</taxon>
        <taxon>Acholeplasmatales</taxon>
        <taxon>Acholeplasmataceae</taxon>
        <taxon>Acholeplasma</taxon>
    </lineage>
</organism>
<proteinExistence type="predicted"/>
<dbReference type="InterPro" id="IPR029787">
    <property type="entry name" value="Nucleotide_cyclase"/>
</dbReference>
<dbReference type="InParanoid" id="A0A061AA63"/>
<dbReference type="FunCoup" id="A0A061AA63">
    <property type="interactions" value="2"/>
</dbReference>
<dbReference type="SMART" id="SM00267">
    <property type="entry name" value="GGDEF"/>
    <property type="match status" value="1"/>
</dbReference>
<accession>A0A061AA63</accession>
<dbReference type="Gene3D" id="3.30.70.270">
    <property type="match status" value="1"/>
</dbReference>
<dbReference type="PROSITE" id="PS50113">
    <property type="entry name" value="PAC"/>
    <property type="match status" value="1"/>
</dbReference>
<dbReference type="NCBIfam" id="TIGR00254">
    <property type="entry name" value="GGDEF"/>
    <property type="match status" value="1"/>
</dbReference>
<dbReference type="InterPro" id="IPR000014">
    <property type="entry name" value="PAS"/>
</dbReference>
<dbReference type="STRING" id="35623.Aocu_07170"/>
<dbReference type="InterPro" id="IPR013767">
    <property type="entry name" value="PAS_fold"/>
</dbReference>